<protein>
    <submittedName>
        <fullName evidence="2">Uncharacterized protein</fullName>
    </submittedName>
</protein>
<dbReference type="EMBL" id="JAMTCO010000008">
    <property type="protein sequence ID" value="MCP2270891.1"/>
    <property type="molecule type" value="Genomic_DNA"/>
</dbReference>
<gene>
    <name evidence="2" type="ORF">LV75_003403</name>
</gene>
<feature type="compositionally biased region" description="Pro residues" evidence="1">
    <location>
        <begin position="55"/>
        <end position="64"/>
    </location>
</feature>
<proteinExistence type="predicted"/>
<feature type="compositionally biased region" description="Low complexity" evidence="1">
    <location>
        <begin position="65"/>
        <end position="75"/>
    </location>
</feature>
<sequence>MLAALGGCGSDTTFDGGSNVEDAVGRYVAALNAEDATTLHALGRSDDRWYINLQPPRPPSPASPLPTMAPSDNPQ</sequence>
<dbReference type="Proteomes" id="UP001205185">
    <property type="component" value="Unassembled WGS sequence"/>
</dbReference>
<evidence type="ECO:0000313" key="2">
    <source>
        <dbReference type="EMBL" id="MCP2270891.1"/>
    </source>
</evidence>
<feature type="region of interest" description="Disordered" evidence="1">
    <location>
        <begin position="50"/>
        <end position="75"/>
    </location>
</feature>
<evidence type="ECO:0000256" key="1">
    <source>
        <dbReference type="SAM" id="MobiDB-lite"/>
    </source>
</evidence>
<keyword evidence="3" id="KW-1185">Reference proteome</keyword>
<reference evidence="2 3" key="1">
    <citation type="submission" date="2022-06" db="EMBL/GenBank/DDBJ databases">
        <title>Genomic Encyclopedia of Archaeal and Bacterial Type Strains, Phase II (KMG-II): from individual species to whole genera.</title>
        <authorList>
            <person name="Goeker M."/>
        </authorList>
    </citation>
    <scope>NUCLEOTIDE SEQUENCE [LARGE SCALE GENOMIC DNA]</scope>
    <source>
        <strain evidence="2 3">DSM 44255</strain>
    </source>
</reference>
<accession>A0ABT1IEC4</accession>
<organism evidence="2 3">
    <name type="scientific">Actinokineospora diospyrosa</name>
    <dbReference type="NCBI Taxonomy" id="103728"/>
    <lineage>
        <taxon>Bacteria</taxon>
        <taxon>Bacillati</taxon>
        <taxon>Actinomycetota</taxon>
        <taxon>Actinomycetes</taxon>
        <taxon>Pseudonocardiales</taxon>
        <taxon>Pseudonocardiaceae</taxon>
        <taxon>Actinokineospora</taxon>
    </lineage>
</organism>
<comment type="caution">
    <text evidence="2">The sequence shown here is derived from an EMBL/GenBank/DDBJ whole genome shotgun (WGS) entry which is preliminary data.</text>
</comment>
<name>A0ABT1IEC4_9PSEU</name>
<evidence type="ECO:0000313" key="3">
    <source>
        <dbReference type="Proteomes" id="UP001205185"/>
    </source>
</evidence>